<reference evidence="1" key="1">
    <citation type="submission" date="2006-10" db="EMBL/GenBank/DDBJ databases">
        <authorList>
            <person name="Amadeo P."/>
            <person name="Zhao Q."/>
            <person name="Wortman J."/>
            <person name="Fraser-Liggett C."/>
            <person name="Carlton J."/>
        </authorList>
    </citation>
    <scope>NUCLEOTIDE SEQUENCE</scope>
    <source>
        <strain evidence="1">G3</strain>
    </source>
</reference>
<dbReference type="EMBL" id="DS138443">
    <property type="protein sequence ID" value="EAX69452.1"/>
    <property type="molecule type" value="Genomic_DNA"/>
</dbReference>
<dbReference type="VEuPathDB" id="TrichDB:TVAG_517560"/>
<dbReference type="VEuPathDB" id="TrichDB:TVAGG3_0286680"/>
<dbReference type="InParanoid" id="A2HMB6"/>
<accession>A2HMB6</accession>
<dbReference type="RefSeq" id="XP_001282382.1">
    <property type="nucleotide sequence ID" value="XM_001282381.1"/>
</dbReference>
<sequence>MDFDYFQTISLEESSHYSTFEIKKAFDFNFDPSEYWVANTYNGYFKICFPFHYLSIESFEITTSSKDCRPVKIAAEASANGIDYRGRQEYEPRMEKGTTKQFLFNYNTSLIKCFKFYSIQSTCQDMGGDINQFEFFGYLYDINATMKHFGCYKAMHLSCNFHYSFRSIGLFLIFSIL</sequence>
<evidence type="ECO:0000313" key="1">
    <source>
        <dbReference type="EMBL" id="EAX69452.1"/>
    </source>
</evidence>
<name>A2HMB6_TRIV3</name>
<keyword evidence="2" id="KW-1185">Reference proteome</keyword>
<dbReference type="Proteomes" id="UP000001542">
    <property type="component" value="Unassembled WGS sequence"/>
</dbReference>
<dbReference type="AlphaFoldDB" id="A2HMB6"/>
<reference evidence="1" key="2">
    <citation type="journal article" date="2007" name="Science">
        <title>Draft genome sequence of the sexually transmitted pathogen Trichomonas vaginalis.</title>
        <authorList>
            <person name="Carlton J.M."/>
            <person name="Hirt R.P."/>
            <person name="Silva J.C."/>
            <person name="Delcher A.L."/>
            <person name="Schatz M."/>
            <person name="Zhao Q."/>
            <person name="Wortman J.R."/>
            <person name="Bidwell S.L."/>
            <person name="Alsmark U.C.M."/>
            <person name="Besteiro S."/>
            <person name="Sicheritz-Ponten T."/>
            <person name="Noel C.J."/>
            <person name="Dacks J.B."/>
            <person name="Foster P.G."/>
            <person name="Simillion C."/>
            <person name="Van de Peer Y."/>
            <person name="Miranda-Saavedra D."/>
            <person name="Barton G.J."/>
            <person name="Westrop G.D."/>
            <person name="Mueller S."/>
            <person name="Dessi D."/>
            <person name="Fiori P.L."/>
            <person name="Ren Q."/>
            <person name="Paulsen I."/>
            <person name="Zhang H."/>
            <person name="Bastida-Corcuera F.D."/>
            <person name="Simoes-Barbosa A."/>
            <person name="Brown M.T."/>
            <person name="Hayes R.D."/>
            <person name="Mukherjee M."/>
            <person name="Okumura C.Y."/>
            <person name="Schneider R."/>
            <person name="Smith A.J."/>
            <person name="Vanacova S."/>
            <person name="Villalvazo M."/>
            <person name="Haas B.J."/>
            <person name="Pertea M."/>
            <person name="Feldblyum T.V."/>
            <person name="Utterback T.R."/>
            <person name="Shu C.L."/>
            <person name="Osoegawa K."/>
            <person name="de Jong P.J."/>
            <person name="Hrdy I."/>
            <person name="Horvathova L."/>
            <person name="Zubacova Z."/>
            <person name="Dolezal P."/>
            <person name="Malik S.B."/>
            <person name="Logsdon J.M. Jr."/>
            <person name="Henze K."/>
            <person name="Gupta A."/>
            <person name="Wang C.C."/>
            <person name="Dunne R.L."/>
            <person name="Upcroft J.A."/>
            <person name="Upcroft P."/>
            <person name="White O."/>
            <person name="Salzberg S.L."/>
            <person name="Tang P."/>
            <person name="Chiu C.-H."/>
            <person name="Lee Y.-S."/>
            <person name="Embley T.M."/>
            <person name="Coombs G.H."/>
            <person name="Mottram J.C."/>
            <person name="Tachezy J."/>
            <person name="Fraser-Liggett C.M."/>
            <person name="Johnson P.J."/>
        </authorList>
    </citation>
    <scope>NUCLEOTIDE SEQUENCE [LARGE SCALE GENOMIC DNA]</scope>
    <source>
        <strain evidence="1">G3</strain>
    </source>
</reference>
<dbReference type="KEGG" id="tva:4726818"/>
<proteinExistence type="predicted"/>
<protein>
    <recommendedName>
        <fullName evidence="3">SUN domain-containing protein</fullName>
    </recommendedName>
</protein>
<evidence type="ECO:0008006" key="3">
    <source>
        <dbReference type="Google" id="ProtNLM"/>
    </source>
</evidence>
<evidence type="ECO:0000313" key="2">
    <source>
        <dbReference type="Proteomes" id="UP000001542"/>
    </source>
</evidence>
<organism evidence="1 2">
    <name type="scientific">Trichomonas vaginalis (strain ATCC PRA-98 / G3)</name>
    <dbReference type="NCBI Taxonomy" id="412133"/>
    <lineage>
        <taxon>Eukaryota</taxon>
        <taxon>Metamonada</taxon>
        <taxon>Parabasalia</taxon>
        <taxon>Trichomonadida</taxon>
        <taxon>Trichomonadidae</taxon>
        <taxon>Trichomonas</taxon>
    </lineage>
</organism>
<gene>
    <name evidence="1" type="ORF">TVAG_517560</name>
</gene>